<dbReference type="Pfam" id="PF08450">
    <property type="entry name" value="SGL"/>
    <property type="match status" value="1"/>
</dbReference>
<dbReference type="PANTHER" id="PTHR47572:SF4">
    <property type="entry name" value="LACTONASE DRP35"/>
    <property type="match status" value="1"/>
</dbReference>
<feature type="domain" description="SMP-30/Gluconolactonase/LRE-like region" evidence="3">
    <location>
        <begin position="2"/>
        <end position="243"/>
    </location>
</feature>
<gene>
    <name evidence="4" type="ORF">GCM10023321_21450</name>
</gene>
<evidence type="ECO:0000259" key="3">
    <source>
        <dbReference type="Pfam" id="PF08450"/>
    </source>
</evidence>
<dbReference type="InterPro" id="IPR051262">
    <property type="entry name" value="SMP-30/CGR1_Lactonase"/>
</dbReference>
<dbReference type="Gene3D" id="2.120.10.30">
    <property type="entry name" value="TolB, C-terminal domain"/>
    <property type="match status" value="1"/>
</dbReference>
<dbReference type="SUPFAM" id="SSF63829">
    <property type="entry name" value="Calcium-dependent phosphotriesterase"/>
    <property type="match status" value="1"/>
</dbReference>
<protein>
    <submittedName>
        <fullName evidence="4">SMP-30/gluconolactonase/LRE family protein</fullName>
    </submittedName>
</protein>
<dbReference type="InterPro" id="IPR011042">
    <property type="entry name" value="6-blade_b-propeller_TolB-like"/>
</dbReference>
<dbReference type="InterPro" id="IPR005511">
    <property type="entry name" value="SMP-30"/>
</dbReference>
<keyword evidence="2" id="KW-0378">Hydrolase</keyword>
<comment type="caution">
    <text evidence="4">The sequence shown here is derived from an EMBL/GenBank/DDBJ whole genome shotgun (WGS) entry which is preliminary data.</text>
</comment>
<accession>A0ABP9PUU0</accession>
<reference evidence="5" key="1">
    <citation type="journal article" date="2019" name="Int. J. Syst. Evol. Microbiol.">
        <title>The Global Catalogue of Microorganisms (GCM) 10K type strain sequencing project: providing services to taxonomists for standard genome sequencing and annotation.</title>
        <authorList>
            <consortium name="The Broad Institute Genomics Platform"/>
            <consortium name="The Broad Institute Genome Sequencing Center for Infectious Disease"/>
            <person name="Wu L."/>
            <person name="Ma J."/>
        </authorList>
    </citation>
    <scope>NUCLEOTIDE SEQUENCE [LARGE SCALE GENOMIC DNA]</scope>
    <source>
        <strain evidence="5">JCM 18303</strain>
    </source>
</reference>
<comment type="similarity">
    <text evidence="1">Belongs to the SMP-30/CGR1 family.</text>
</comment>
<dbReference type="EMBL" id="BAABJP010000007">
    <property type="protein sequence ID" value="GAA5152548.1"/>
    <property type="molecule type" value="Genomic_DNA"/>
</dbReference>
<evidence type="ECO:0000313" key="4">
    <source>
        <dbReference type="EMBL" id="GAA5152548.1"/>
    </source>
</evidence>
<evidence type="ECO:0000256" key="1">
    <source>
        <dbReference type="ARBA" id="ARBA00008853"/>
    </source>
</evidence>
<proteinExistence type="inferred from homology"/>
<dbReference type="PRINTS" id="PR01790">
    <property type="entry name" value="SMP30FAMILY"/>
</dbReference>
<dbReference type="InterPro" id="IPR013658">
    <property type="entry name" value="SGL"/>
</dbReference>
<evidence type="ECO:0000313" key="5">
    <source>
        <dbReference type="Proteomes" id="UP001428817"/>
    </source>
</evidence>
<name>A0ABP9PUU0_9PSEU</name>
<keyword evidence="5" id="KW-1185">Reference proteome</keyword>
<organism evidence="4 5">
    <name type="scientific">Pseudonocardia eucalypti</name>
    <dbReference type="NCBI Taxonomy" id="648755"/>
    <lineage>
        <taxon>Bacteria</taxon>
        <taxon>Bacillati</taxon>
        <taxon>Actinomycetota</taxon>
        <taxon>Actinomycetes</taxon>
        <taxon>Pseudonocardiales</taxon>
        <taxon>Pseudonocardiaceae</taxon>
        <taxon>Pseudonocardia</taxon>
    </lineage>
</organism>
<dbReference type="Proteomes" id="UP001428817">
    <property type="component" value="Unassembled WGS sequence"/>
</dbReference>
<evidence type="ECO:0000256" key="2">
    <source>
        <dbReference type="ARBA" id="ARBA00022801"/>
    </source>
</evidence>
<dbReference type="PANTHER" id="PTHR47572">
    <property type="entry name" value="LIPOPROTEIN-RELATED"/>
    <property type="match status" value="1"/>
</dbReference>
<sequence>MSDFYTHRVVAVDDTGRVETIAEVPEQPSGLGWLPDGRLLVVSMHDRKLLRREPDGGLAVHADLSELASWYLNDMLVDDAGRAYVGNFGFDLMSGAPMTTANLILVHPDGRAEVAATDLAFPNGVVLVDGGRTLVVAESFGHRLTAFTVGADGRLTDRREWAGFGPAPESTDITEVLGQLNVVPDGICAAPDGTIWVADATGRRAIQVAEGGEIVRQVDAGDTHVYACALGGPGGRTLYLCTAPSFAEHERRHTREARLLAVTLDAPAGGE</sequence>